<feature type="transmembrane region" description="Helical" evidence="6">
    <location>
        <begin position="20"/>
        <end position="39"/>
    </location>
</feature>
<feature type="transmembrane region" description="Helical" evidence="6">
    <location>
        <begin position="236"/>
        <end position="255"/>
    </location>
</feature>
<reference evidence="10" key="2">
    <citation type="submission" date="2017-04" db="EMBL/GenBank/DDBJ databases">
        <title>Finegoldia magna isolated from orthopedic joint implant-associated infections.</title>
        <authorList>
            <person name="Bjorklund S."/>
            <person name="Bruggemann H."/>
            <person name="Jensen A."/>
            <person name="Hellmark B."/>
            <person name="Soderquist B."/>
        </authorList>
    </citation>
    <scope>NUCLEOTIDE SEQUENCE [LARGE SCALE GENOMIC DNA]</scope>
    <source>
        <strain evidence="10">CCUG 54800</strain>
    </source>
</reference>
<evidence type="ECO:0000256" key="6">
    <source>
        <dbReference type="PIRNR" id="PIRNR018968"/>
    </source>
</evidence>
<comment type="similarity">
    <text evidence="6">Belongs to the ABC-4 integral membrane protein family.</text>
</comment>
<dbReference type="InterPro" id="IPR052536">
    <property type="entry name" value="ABC-4_Integral_Memb_Prot"/>
</dbReference>
<evidence type="ECO:0000313" key="9">
    <source>
        <dbReference type="EMBL" id="PMC60265.1"/>
    </source>
</evidence>
<name>A0A233V4A4_FINMA</name>
<keyword evidence="5 6" id="KW-0472">Membrane</keyword>
<dbReference type="Pfam" id="PF02687">
    <property type="entry name" value="FtsX"/>
    <property type="match status" value="1"/>
</dbReference>
<evidence type="ECO:0000313" key="8">
    <source>
        <dbReference type="EMBL" id="OXZ27235.1"/>
    </source>
</evidence>
<feature type="transmembrane region" description="Helical" evidence="6">
    <location>
        <begin position="107"/>
        <end position="130"/>
    </location>
</feature>
<feature type="transmembrane region" description="Helical" evidence="6">
    <location>
        <begin position="545"/>
        <end position="569"/>
    </location>
</feature>
<evidence type="ECO:0000256" key="3">
    <source>
        <dbReference type="ARBA" id="ARBA00022692"/>
    </source>
</evidence>
<evidence type="ECO:0000256" key="2">
    <source>
        <dbReference type="ARBA" id="ARBA00022475"/>
    </source>
</evidence>
<keyword evidence="6" id="KW-0813">Transport</keyword>
<dbReference type="Proteomes" id="UP000215413">
    <property type="component" value="Unassembled WGS sequence"/>
</dbReference>
<accession>A0A233V4A4</accession>
<feature type="transmembrane region" description="Helical" evidence="6">
    <location>
        <begin position="207"/>
        <end position="224"/>
    </location>
</feature>
<evidence type="ECO:0000259" key="7">
    <source>
        <dbReference type="Pfam" id="PF02687"/>
    </source>
</evidence>
<dbReference type="PANTHER" id="PTHR46795:SF3">
    <property type="entry name" value="ABC TRANSPORTER PERMEASE"/>
    <property type="match status" value="1"/>
</dbReference>
<keyword evidence="2 6" id="KW-1003">Cell membrane</keyword>
<dbReference type="GO" id="GO:0005886">
    <property type="term" value="C:plasma membrane"/>
    <property type="evidence" value="ECO:0007669"/>
    <property type="project" value="UniProtKB-SubCell"/>
</dbReference>
<reference evidence="8" key="1">
    <citation type="journal article" date="2017" name="J. Clin. Microbiol.">
        <title>Finegoldia magna Isolated from Orthopedic Joint Implant-Associated Infections.</title>
        <authorList>
            <person name="Soderquist B."/>
            <person name="Bjorklund S."/>
            <person name="Hellmark B."/>
            <person name="Jensen A."/>
            <person name="Bruggemann H."/>
        </authorList>
    </citation>
    <scope>NUCLEOTIDE SEQUENCE</scope>
    <source>
        <strain evidence="8">CCUG 54800</strain>
    </source>
</reference>
<evidence type="ECO:0000256" key="4">
    <source>
        <dbReference type="ARBA" id="ARBA00022989"/>
    </source>
</evidence>
<feature type="domain" description="ABC3 transporter permease C-terminal" evidence="7">
    <location>
        <begin position="63"/>
        <end position="176"/>
    </location>
</feature>
<evidence type="ECO:0000256" key="5">
    <source>
        <dbReference type="ARBA" id="ARBA00023136"/>
    </source>
</evidence>
<gene>
    <name evidence="8" type="ORF">B9N49_05325</name>
    <name evidence="9" type="ORF">CJ208_04090</name>
</gene>
<dbReference type="EMBL" id="NDYC01000023">
    <property type="protein sequence ID" value="OXZ27235.1"/>
    <property type="molecule type" value="Genomic_DNA"/>
</dbReference>
<sequence length="668" mass="75850">MLAKLVFRNVKRNLQTYSIYFATLTIIYSLLYSFNTVVSNPVLNEAGDTKQILSRFMEQFMGVLSIFAAVAFIFLVLYSTQFVLKRRSKELGLYSSLGMKNKKIGKILFFESIIVNSGSLILGFIIGWIISLFLTKILISIFALSSKVNYFYVSSKAIFITVICFFIIVIISSIFNKIKINRVSIISLLKEEDANGNEIKLNRISQIIGMSISIICLSVSAYLINSLQDISSLKSLGYIILIVSVIGILIFYYTFGNMLIRMIKRIPKLYYKSSNTVLFRELSTESNKNSITIAVMSIFLTLSFSIVLIGGSSYISMNKEISNSSPYNLTIIANKPLNKGQFIKELNDRGIDTKALFSNSVDFYTYKSTIKYKDLGIEDKNLWQIDNGLENQSVSVINISEFNKILEMQGEEKINLDKNQYIINCNYKGTLSYINNFLEQGRSLNIGNSELQPKFQSPTDNTIIMTSVGNNDRGTLIVHDSITDSLEKDHNVLNAIYKKGVDERKLTRMINEYIMDHSWTNDSGLQFDYKYQTRDRLRDMFSGSMGAIVFLTMFTGVIFTLISLCILSIQITTTAISFKKDSKILNALGLKYEKISKLLHKEILIYFMIPCILAIPGGILVGKKIISFFETFLNFTIQVNPVVLTIQIALFSLYIFMTYNISKKIIKD</sequence>
<evidence type="ECO:0000313" key="11">
    <source>
        <dbReference type="Proteomes" id="UP000235723"/>
    </source>
</evidence>
<dbReference type="AlphaFoldDB" id="A0A233V4A4"/>
<reference evidence="9 11" key="3">
    <citation type="submission" date="2017-09" db="EMBL/GenBank/DDBJ databases">
        <title>Bacterial strain isolated from the female urinary microbiota.</title>
        <authorList>
            <person name="Thomas-White K."/>
            <person name="Kumar N."/>
            <person name="Forster S."/>
            <person name="Putonti C."/>
            <person name="Lawley T."/>
            <person name="Wolfe A.J."/>
        </authorList>
    </citation>
    <scope>NUCLEOTIDE SEQUENCE [LARGE SCALE GENOMIC DNA]</scope>
    <source>
        <strain evidence="9 11">UMB0115</strain>
    </source>
</reference>
<keyword evidence="4 6" id="KW-1133">Transmembrane helix</keyword>
<dbReference type="InterPro" id="IPR003838">
    <property type="entry name" value="ABC3_permease_C"/>
</dbReference>
<organism evidence="8 10">
    <name type="scientific">Finegoldia magna</name>
    <name type="common">Peptostreptococcus magnus</name>
    <dbReference type="NCBI Taxonomy" id="1260"/>
    <lineage>
        <taxon>Bacteria</taxon>
        <taxon>Bacillati</taxon>
        <taxon>Bacillota</taxon>
        <taxon>Tissierellia</taxon>
        <taxon>Tissierellales</taxon>
        <taxon>Peptoniphilaceae</taxon>
        <taxon>Finegoldia</taxon>
    </lineage>
</organism>
<evidence type="ECO:0000313" key="10">
    <source>
        <dbReference type="Proteomes" id="UP000215413"/>
    </source>
</evidence>
<feature type="transmembrane region" description="Helical" evidence="6">
    <location>
        <begin position="642"/>
        <end position="661"/>
    </location>
</feature>
<dbReference type="InterPro" id="IPR027022">
    <property type="entry name" value="ABC_permease_BceB-typ"/>
</dbReference>
<feature type="transmembrane region" description="Helical" evidence="6">
    <location>
        <begin position="59"/>
        <end position="79"/>
    </location>
</feature>
<protein>
    <submittedName>
        <fullName evidence="9">ABC transporter permease</fullName>
    </submittedName>
</protein>
<feature type="transmembrane region" description="Helical" evidence="6">
    <location>
        <begin position="150"/>
        <end position="175"/>
    </location>
</feature>
<evidence type="ECO:0000256" key="1">
    <source>
        <dbReference type="ARBA" id="ARBA00004651"/>
    </source>
</evidence>
<dbReference type="GO" id="GO:0055085">
    <property type="term" value="P:transmembrane transport"/>
    <property type="evidence" value="ECO:0007669"/>
    <property type="project" value="UniProtKB-UniRule"/>
</dbReference>
<dbReference type="PIRSF" id="PIRSF018968">
    <property type="entry name" value="ABC_permease_BceB"/>
    <property type="match status" value="1"/>
</dbReference>
<feature type="transmembrane region" description="Helical" evidence="6">
    <location>
        <begin position="603"/>
        <end position="622"/>
    </location>
</feature>
<dbReference type="EMBL" id="PNHD01000004">
    <property type="protein sequence ID" value="PMC60265.1"/>
    <property type="molecule type" value="Genomic_DNA"/>
</dbReference>
<proteinExistence type="inferred from homology"/>
<keyword evidence="3 6" id="KW-0812">Transmembrane</keyword>
<feature type="transmembrane region" description="Helical" evidence="6">
    <location>
        <begin position="290"/>
        <end position="315"/>
    </location>
</feature>
<dbReference type="RefSeq" id="WP_094205848.1">
    <property type="nucleotide sequence ID" value="NZ_NDYC01000023.1"/>
</dbReference>
<dbReference type="Proteomes" id="UP000235723">
    <property type="component" value="Unassembled WGS sequence"/>
</dbReference>
<comment type="subcellular location">
    <subcellularLocation>
        <location evidence="1 6">Cell membrane</location>
        <topology evidence="1 6">Multi-pass membrane protein</topology>
    </subcellularLocation>
</comment>
<dbReference type="PANTHER" id="PTHR46795">
    <property type="entry name" value="ABC TRANSPORTER PERMEASE-RELATED-RELATED"/>
    <property type="match status" value="1"/>
</dbReference>
<comment type="caution">
    <text evidence="8">The sequence shown here is derived from an EMBL/GenBank/DDBJ whole genome shotgun (WGS) entry which is preliminary data.</text>
</comment>